<accession>A0A1J5TFJ8</accession>
<name>A0A1J5TFJ8_9ZZZZ</name>
<organism evidence="1">
    <name type="scientific">mine drainage metagenome</name>
    <dbReference type="NCBI Taxonomy" id="410659"/>
    <lineage>
        <taxon>unclassified sequences</taxon>
        <taxon>metagenomes</taxon>
        <taxon>ecological metagenomes</taxon>
    </lineage>
</organism>
<gene>
    <name evidence="1" type="ORF">GALL_06300</name>
</gene>
<sequence length="51" mass="5679">MQIVERDISIFLLPNDAAKLDASATALEFLAYLKKNHIHLASNEVSLPARE</sequence>
<comment type="caution">
    <text evidence="1">The sequence shown here is derived from an EMBL/GenBank/DDBJ whole genome shotgun (WGS) entry which is preliminary data.</text>
</comment>
<reference evidence="1" key="1">
    <citation type="submission" date="2016-10" db="EMBL/GenBank/DDBJ databases">
        <title>Sequence of Gallionella enrichment culture.</title>
        <authorList>
            <person name="Poehlein A."/>
            <person name="Muehling M."/>
            <person name="Daniel R."/>
        </authorList>
    </citation>
    <scope>NUCLEOTIDE SEQUENCE</scope>
</reference>
<dbReference type="EMBL" id="MLJW01000001">
    <property type="protein sequence ID" value="OIR19746.1"/>
    <property type="molecule type" value="Genomic_DNA"/>
</dbReference>
<protein>
    <submittedName>
        <fullName evidence="1">Uncharacterized protein</fullName>
    </submittedName>
</protein>
<proteinExistence type="predicted"/>
<dbReference type="AlphaFoldDB" id="A0A1J5TFJ8"/>
<evidence type="ECO:0000313" key="1">
    <source>
        <dbReference type="EMBL" id="OIR19746.1"/>
    </source>
</evidence>